<comment type="caution">
    <text evidence="15">The sequence shown here is derived from an EMBL/GenBank/DDBJ whole genome shotgun (WGS) entry which is preliminary data.</text>
</comment>
<dbReference type="FunFam" id="3.30.950.10:FF:000001">
    <property type="entry name" value="Siroheme synthase"/>
    <property type="match status" value="1"/>
</dbReference>
<dbReference type="NCBIfam" id="TIGR01470">
    <property type="entry name" value="cysG_Nterm"/>
    <property type="match status" value="1"/>
</dbReference>
<dbReference type="PANTHER" id="PTHR45790">
    <property type="entry name" value="SIROHEME SYNTHASE-RELATED"/>
    <property type="match status" value="1"/>
</dbReference>
<dbReference type="EC" id="2.1.1.107" evidence="15"/>
<feature type="active site" description="Proton donor" evidence="12">
    <location>
        <position position="231"/>
    </location>
</feature>
<dbReference type="PANTHER" id="PTHR45790:SF3">
    <property type="entry name" value="S-ADENOSYL-L-METHIONINE-DEPENDENT UROPORPHYRINOGEN III METHYLTRANSFERASE, CHLOROPLASTIC"/>
    <property type="match status" value="1"/>
</dbReference>
<feature type="active site" description="Proton acceptor" evidence="12">
    <location>
        <position position="209"/>
    </location>
</feature>
<dbReference type="Gene3D" id="3.40.50.720">
    <property type="entry name" value="NAD(P)-binding Rossmann-like Domain"/>
    <property type="match status" value="1"/>
</dbReference>
<dbReference type="Pfam" id="PF00590">
    <property type="entry name" value="TP_methylase"/>
    <property type="match status" value="1"/>
</dbReference>
<dbReference type="NCBIfam" id="TIGR01469">
    <property type="entry name" value="cobA_cysG_Cterm"/>
    <property type="match status" value="1"/>
</dbReference>
<sequence>MRSVSYPLHLDLAGRPVVVVGGGPVAARRAAGLVAAGALVTVVAPYACEDVVAAADAGDLVWHEREYLAGDLDGMWLAVTATGDPATDEAVERAADAQRTFCVRSDRADRGSAATPAVLRRPGVTVSIGSGPIGGPGDSASAGRQVDPRRTRAVRDALALALDSGAVPLRRHRPGVGRVVVVGGGPGDPDLMTVRARRELAAADVVVHDRLSPVSVLAELGPAVHVIDVGKTPGRHPVPQAEINALLVEHAQLGRQVVRLKGGDPFVFGRGAEEVDACRRAGVQVEVVPGVSSALAVPAAAGIPVTHRGLARQVTILTGHDVDGYADADWAHLARSAGTLVVLMGVGALPGIAGELVAHGRDRHTPVAVVERGCTPEQRTTVGTLADIGDLVRARGVRSPAVIVIGPVVALADPAVIAATAEMPPLTGR</sequence>
<name>A0A938YHA7_9ACTN</name>
<comment type="catalytic activity">
    <reaction evidence="11">
        <text>precorrin-2 + NAD(+) = sirohydrochlorin + NADH + 2 H(+)</text>
        <dbReference type="Rhea" id="RHEA:15613"/>
        <dbReference type="ChEBI" id="CHEBI:15378"/>
        <dbReference type="ChEBI" id="CHEBI:57540"/>
        <dbReference type="ChEBI" id="CHEBI:57945"/>
        <dbReference type="ChEBI" id="CHEBI:58351"/>
        <dbReference type="ChEBI" id="CHEBI:58827"/>
        <dbReference type="EC" id="1.3.1.76"/>
    </reaction>
</comment>
<keyword evidence="2" id="KW-0169">Cobalamin biosynthesis</keyword>
<evidence type="ECO:0000256" key="7">
    <source>
        <dbReference type="ARBA" id="ARBA00023027"/>
    </source>
</evidence>
<evidence type="ECO:0000256" key="8">
    <source>
        <dbReference type="ARBA" id="ARBA00023239"/>
    </source>
</evidence>
<dbReference type="GO" id="GO:0051287">
    <property type="term" value="F:NAD binding"/>
    <property type="evidence" value="ECO:0007669"/>
    <property type="project" value="InterPro"/>
</dbReference>
<keyword evidence="3 15" id="KW-0489">Methyltransferase</keyword>
<dbReference type="InterPro" id="IPR035996">
    <property type="entry name" value="4pyrrol_Methylase_sf"/>
</dbReference>
<evidence type="ECO:0000256" key="3">
    <source>
        <dbReference type="ARBA" id="ARBA00022603"/>
    </source>
</evidence>
<organism evidence="15 16">
    <name type="scientific">Nakamurella flavida</name>
    <dbReference type="NCBI Taxonomy" id="363630"/>
    <lineage>
        <taxon>Bacteria</taxon>
        <taxon>Bacillati</taxon>
        <taxon>Actinomycetota</taxon>
        <taxon>Actinomycetes</taxon>
        <taxon>Nakamurellales</taxon>
        <taxon>Nakamurellaceae</taxon>
        <taxon>Nakamurella</taxon>
    </lineage>
</organism>
<keyword evidence="9" id="KW-0627">Porphyrin biosynthesis</keyword>
<dbReference type="PIRSF" id="PIRSF036426">
    <property type="entry name" value="Sirohaem_synth"/>
    <property type="match status" value="1"/>
</dbReference>
<dbReference type="InterPro" id="IPR006366">
    <property type="entry name" value="CobA/CysG_C"/>
</dbReference>
<evidence type="ECO:0000256" key="1">
    <source>
        <dbReference type="ARBA" id="ARBA00005010"/>
    </source>
</evidence>
<dbReference type="EMBL" id="JAERWL010000002">
    <property type="protein sequence ID" value="MBM9475074.1"/>
    <property type="molecule type" value="Genomic_DNA"/>
</dbReference>
<keyword evidence="7" id="KW-0520">NAD</keyword>
<evidence type="ECO:0000259" key="14">
    <source>
        <dbReference type="Pfam" id="PF00590"/>
    </source>
</evidence>
<dbReference type="InterPro" id="IPR014777">
    <property type="entry name" value="4pyrrole_Mease_sub1"/>
</dbReference>
<dbReference type="InterPro" id="IPR012409">
    <property type="entry name" value="Sirohaem_synth"/>
</dbReference>
<dbReference type="SUPFAM" id="SSF51735">
    <property type="entry name" value="NAD(P)-binding Rossmann-fold domains"/>
    <property type="match status" value="1"/>
</dbReference>
<evidence type="ECO:0000256" key="11">
    <source>
        <dbReference type="ARBA" id="ARBA00047561"/>
    </source>
</evidence>
<dbReference type="GO" id="GO:0019354">
    <property type="term" value="P:siroheme biosynthetic process"/>
    <property type="evidence" value="ECO:0007669"/>
    <property type="project" value="InterPro"/>
</dbReference>
<protein>
    <submittedName>
        <fullName evidence="15">Uroporphyrinogen-III C-methyltransferase</fullName>
        <ecNumber evidence="15">2.1.1.107</ecNumber>
    </submittedName>
</protein>
<dbReference type="FunFam" id="3.40.1010.10:FF:000001">
    <property type="entry name" value="Siroheme synthase"/>
    <property type="match status" value="1"/>
</dbReference>
<evidence type="ECO:0000256" key="5">
    <source>
        <dbReference type="ARBA" id="ARBA00022691"/>
    </source>
</evidence>
<accession>A0A938YHA7</accession>
<evidence type="ECO:0000313" key="15">
    <source>
        <dbReference type="EMBL" id="MBM9475074.1"/>
    </source>
</evidence>
<dbReference type="Gene3D" id="3.30.950.10">
    <property type="entry name" value="Methyltransferase, Cobalt-precorrin-4 Transmethylase, Domain 2"/>
    <property type="match status" value="1"/>
</dbReference>
<gene>
    <name evidence="15" type="primary">cobA</name>
    <name evidence="15" type="ORF">JL107_01315</name>
</gene>
<dbReference type="GO" id="GO:0004851">
    <property type="term" value="F:uroporphyrin-III C-methyltransferase activity"/>
    <property type="evidence" value="ECO:0007669"/>
    <property type="project" value="UniProtKB-EC"/>
</dbReference>
<dbReference type="GO" id="GO:0009236">
    <property type="term" value="P:cobalamin biosynthetic process"/>
    <property type="evidence" value="ECO:0007669"/>
    <property type="project" value="UniProtKB-KW"/>
</dbReference>
<evidence type="ECO:0000256" key="12">
    <source>
        <dbReference type="PIRSR" id="PIRSR036426-1"/>
    </source>
</evidence>
<evidence type="ECO:0000313" key="16">
    <source>
        <dbReference type="Proteomes" id="UP000663801"/>
    </source>
</evidence>
<dbReference type="GO" id="GO:0043115">
    <property type="term" value="F:precorrin-2 dehydrogenase activity"/>
    <property type="evidence" value="ECO:0007669"/>
    <property type="project" value="UniProtKB-EC"/>
</dbReference>
<proteinExistence type="predicted"/>
<dbReference type="InterPro" id="IPR050161">
    <property type="entry name" value="Siro_Cobalamin_biosynth"/>
</dbReference>
<evidence type="ECO:0000256" key="6">
    <source>
        <dbReference type="ARBA" id="ARBA00023002"/>
    </source>
</evidence>
<comment type="pathway">
    <text evidence="1">Porphyrin-containing compound metabolism; siroheme biosynthesis; sirohydrochlorin from precorrin-2: step 1/1.</text>
</comment>
<dbReference type="GO" id="GO:0051266">
    <property type="term" value="F:sirohydrochlorin ferrochelatase activity"/>
    <property type="evidence" value="ECO:0007669"/>
    <property type="project" value="InterPro"/>
</dbReference>
<evidence type="ECO:0000256" key="4">
    <source>
        <dbReference type="ARBA" id="ARBA00022679"/>
    </source>
</evidence>
<dbReference type="SUPFAM" id="SSF53790">
    <property type="entry name" value="Tetrapyrrole methylase"/>
    <property type="match status" value="1"/>
</dbReference>
<feature type="domain" description="Tetrapyrrole methylase" evidence="14">
    <location>
        <begin position="178"/>
        <end position="388"/>
    </location>
</feature>
<keyword evidence="5" id="KW-0949">S-adenosyl-L-methionine</keyword>
<keyword evidence="10" id="KW-0511">Multifunctional enzyme</keyword>
<keyword evidence="8" id="KW-0456">Lyase</keyword>
<dbReference type="CDD" id="cd11642">
    <property type="entry name" value="SUMT"/>
    <property type="match status" value="1"/>
</dbReference>
<dbReference type="InterPro" id="IPR014776">
    <property type="entry name" value="4pyrrole_Mease_sub2"/>
</dbReference>
<reference evidence="15" key="1">
    <citation type="submission" date="2021-01" db="EMBL/GenBank/DDBJ databases">
        <title>KCTC 19127 draft genome.</title>
        <authorList>
            <person name="An D."/>
        </authorList>
    </citation>
    <scope>NUCLEOTIDE SEQUENCE</scope>
    <source>
        <strain evidence="15">KCTC 19127</strain>
    </source>
</reference>
<evidence type="ECO:0000256" key="13">
    <source>
        <dbReference type="SAM" id="MobiDB-lite"/>
    </source>
</evidence>
<evidence type="ECO:0000256" key="9">
    <source>
        <dbReference type="ARBA" id="ARBA00023244"/>
    </source>
</evidence>
<dbReference type="Proteomes" id="UP000663801">
    <property type="component" value="Unassembled WGS sequence"/>
</dbReference>
<keyword evidence="16" id="KW-1185">Reference proteome</keyword>
<keyword evidence="4 15" id="KW-0808">Transferase</keyword>
<dbReference type="InterPro" id="IPR036291">
    <property type="entry name" value="NAD(P)-bd_dom_sf"/>
</dbReference>
<dbReference type="Pfam" id="PF13241">
    <property type="entry name" value="NAD_binding_7"/>
    <property type="match status" value="1"/>
</dbReference>
<feature type="region of interest" description="Disordered" evidence="13">
    <location>
        <begin position="128"/>
        <end position="148"/>
    </location>
</feature>
<dbReference type="AlphaFoldDB" id="A0A938YHA7"/>
<evidence type="ECO:0000256" key="2">
    <source>
        <dbReference type="ARBA" id="ARBA00022573"/>
    </source>
</evidence>
<dbReference type="GO" id="GO:0032259">
    <property type="term" value="P:methylation"/>
    <property type="evidence" value="ECO:0007669"/>
    <property type="project" value="UniProtKB-KW"/>
</dbReference>
<dbReference type="InterPro" id="IPR006367">
    <property type="entry name" value="Sirohaem_synthase_N"/>
</dbReference>
<dbReference type="InterPro" id="IPR000878">
    <property type="entry name" value="4pyrrol_Mease"/>
</dbReference>
<dbReference type="Gene3D" id="3.40.1010.10">
    <property type="entry name" value="Cobalt-precorrin-4 Transmethylase, Domain 1"/>
    <property type="match status" value="1"/>
</dbReference>
<dbReference type="NCBIfam" id="NF004790">
    <property type="entry name" value="PRK06136.1"/>
    <property type="match status" value="1"/>
</dbReference>
<evidence type="ECO:0000256" key="10">
    <source>
        <dbReference type="ARBA" id="ARBA00023268"/>
    </source>
</evidence>
<keyword evidence="6" id="KW-0560">Oxidoreductase</keyword>